<evidence type="ECO:0000256" key="5">
    <source>
        <dbReference type="ARBA" id="ARBA00022801"/>
    </source>
</evidence>
<dbReference type="Proteomes" id="UP001321475">
    <property type="component" value="Chromosome"/>
</dbReference>
<evidence type="ECO:0000256" key="8">
    <source>
        <dbReference type="SAM" id="SignalP"/>
    </source>
</evidence>
<evidence type="ECO:0000256" key="3">
    <source>
        <dbReference type="ARBA" id="ARBA00012865"/>
    </source>
</evidence>
<evidence type="ECO:0000313" key="10">
    <source>
        <dbReference type="EMBL" id="BDZ41713.1"/>
    </source>
</evidence>
<dbReference type="PROSITE" id="PS51257">
    <property type="entry name" value="PROKAR_LIPOPROTEIN"/>
    <property type="match status" value="1"/>
</dbReference>
<evidence type="ECO:0000256" key="1">
    <source>
        <dbReference type="ARBA" id="ARBA00001526"/>
    </source>
</evidence>
<dbReference type="SUPFAM" id="SSF56519">
    <property type="entry name" value="Penicillin binding protein dimerisation domain"/>
    <property type="match status" value="1"/>
</dbReference>
<dbReference type="EMBL" id="AP027729">
    <property type="protein sequence ID" value="BDZ41713.1"/>
    <property type="molecule type" value="Genomic_DNA"/>
</dbReference>
<dbReference type="SUPFAM" id="SSF56601">
    <property type="entry name" value="beta-lactamase/transpeptidase-like"/>
    <property type="match status" value="1"/>
</dbReference>
<dbReference type="InterPro" id="IPR036138">
    <property type="entry name" value="PBP_dimer_sf"/>
</dbReference>
<dbReference type="PANTHER" id="PTHR30627">
    <property type="entry name" value="PEPTIDOGLYCAN D,D-TRANSPEPTIDASE"/>
    <property type="match status" value="1"/>
</dbReference>
<feature type="region of interest" description="Disordered" evidence="7">
    <location>
        <begin position="404"/>
        <end position="426"/>
    </location>
</feature>
<evidence type="ECO:0000313" key="11">
    <source>
        <dbReference type="Proteomes" id="UP001321475"/>
    </source>
</evidence>
<dbReference type="Gene3D" id="3.40.710.10">
    <property type="entry name" value="DD-peptidase/beta-lactamase superfamily"/>
    <property type="match status" value="1"/>
</dbReference>
<dbReference type="InterPro" id="IPR012338">
    <property type="entry name" value="Beta-lactam/transpept-like"/>
</dbReference>
<reference evidence="11" key="1">
    <citation type="journal article" date="2019" name="Int. J. Syst. Evol. Microbiol.">
        <title>The Global Catalogue of Microorganisms (GCM) 10K type strain sequencing project: providing services to taxonomists for standard genome sequencing and annotation.</title>
        <authorList>
            <consortium name="The Broad Institute Genomics Platform"/>
            <consortium name="The Broad Institute Genome Sequencing Center for Infectious Disease"/>
            <person name="Wu L."/>
            <person name="Ma J."/>
        </authorList>
    </citation>
    <scope>NUCLEOTIDE SEQUENCE [LARGE SCALE GENOMIC DNA]</scope>
    <source>
        <strain evidence="11">NBRC 108565</strain>
    </source>
</reference>
<keyword evidence="4 8" id="KW-0732">Signal</keyword>
<feature type="domain" description="Penicillin-binding protein dimerisation" evidence="9">
    <location>
        <begin position="182"/>
        <end position="341"/>
    </location>
</feature>
<evidence type="ECO:0000256" key="2">
    <source>
        <dbReference type="ARBA" id="ARBA00007898"/>
    </source>
</evidence>
<feature type="compositionally biased region" description="Basic residues" evidence="7">
    <location>
        <begin position="413"/>
        <end position="426"/>
    </location>
</feature>
<dbReference type="Gene3D" id="3.90.1310.10">
    <property type="entry name" value="Penicillin-binding protein 2a (Domain 2)"/>
    <property type="match status" value="1"/>
</dbReference>
<dbReference type="PANTHER" id="PTHR30627:SF6">
    <property type="entry name" value="BETA-LACTAMASE YBXI-RELATED"/>
    <property type="match status" value="1"/>
</dbReference>
<comment type="similarity">
    <text evidence="2">Belongs to the class-D beta-lactamase family.</text>
</comment>
<keyword evidence="6" id="KW-0046">Antibiotic resistance</keyword>
<name>A0ABN6XA25_9CELL</name>
<keyword evidence="5" id="KW-0378">Hydrolase</keyword>
<dbReference type="InterPro" id="IPR050515">
    <property type="entry name" value="Beta-lactam/transpept"/>
</dbReference>
<sequence>MTGRRPVALAVTGAAVLVAGLAGCTDDDPSPTPTAEALAAALDLHGAPPEAPDDSAVDGAALAAALADVPFAGSEASDVAADIAAALGPLGDLGRSVEVGAVVLDQPSAGDGDPATATATLDWSWDVSSAVPWQYSTQVTLELAESAGTEAAADAEAWQVDWSADALVPGLVAGDTLRLDRVAAERAGILDRDGDPIVEERPVERFGIDKTHIDADDQEDSARALADGFGYDADAFAAQVAAAGDKAFVELVTLREDEAQAAAEWARRIPGVNVLADTMPLAPSKGFAAPLLGRAGEATAEAIEDSDGSVEAGDVVGLSGLQAAADEQLRGAPGVTVSVVHGEGLDGTTDGDDEIFSTEPVAGVPLSTTLDVDNQLAAEQVLADVDGASAIVAIDVPTGDVLAAASGPGATATRRRHSGSTRPARP</sequence>
<proteinExistence type="inferred from homology"/>
<feature type="chain" id="PRO_5046648666" description="beta-lactamase" evidence="8">
    <location>
        <begin position="25"/>
        <end position="426"/>
    </location>
</feature>
<organism evidence="10 11">
    <name type="scientific">Paraoerskovia sediminicola</name>
    <dbReference type="NCBI Taxonomy" id="1138587"/>
    <lineage>
        <taxon>Bacteria</taxon>
        <taxon>Bacillati</taxon>
        <taxon>Actinomycetota</taxon>
        <taxon>Actinomycetes</taxon>
        <taxon>Micrococcales</taxon>
        <taxon>Cellulomonadaceae</taxon>
        <taxon>Paraoerskovia</taxon>
    </lineage>
</organism>
<dbReference type="Pfam" id="PF03717">
    <property type="entry name" value="PBP_dimer"/>
    <property type="match status" value="1"/>
</dbReference>
<dbReference type="EC" id="3.5.2.6" evidence="3"/>
<evidence type="ECO:0000256" key="6">
    <source>
        <dbReference type="ARBA" id="ARBA00023251"/>
    </source>
</evidence>
<comment type="catalytic activity">
    <reaction evidence="1">
        <text>a beta-lactam + H2O = a substituted beta-amino acid</text>
        <dbReference type="Rhea" id="RHEA:20401"/>
        <dbReference type="ChEBI" id="CHEBI:15377"/>
        <dbReference type="ChEBI" id="CHEBI:35627"/>
        <dbReference type="ChEBI" id="CHEBI:140347"/>
        <dbReference type="EC" id="3.5.2.6"/>
    </reaction>
</comment>
<dbReference type="InterPro" id="IPR005311">
    <property type="entry name" value="PBP_dimer"/>
</dbReference>
<evidence type="ECO:0000256" key="7">
    <source>
        <dbReference type="SAM" id="MobiDB-lite"/>
    </source>
</evidence>
<evidence type="ECO:0000259" key="9">
    <source>
        <dbReference type="Pfam" id="PF03717"/>
    </source>
</evidence>
<accession>A0ABN6XA25</accession>
<feature type="signal peptide" evidence="8">
    <location>
        <begin position="1"/>
        <end position="24"/>
    </location>
</feature>
<evidence type="ECO:0000256" key="4">
    <source>
        <dbReference type="ARBA" id="ARBA00022729"/>
    </source>
</evidence>
<dbReference type="RefSeq" id="WP_286218813.1">
    <property type="nucleotide sequence ID" value="NZ_AP027729.1"/>
</dbReference>
<keyword evidence="11" id="KW-1185">Reference proteome</keyword>
<gene>
    <name evidence="10" type="ORF">GCM10025865_10120</name>
</gene>
<protein>
    <recommendedName>
        <fullName evidence="3">beta-lactamase</fullName>
        <ecNumber evidence="3">3.5.2.6</ecNumber>
    </recommendedName>
</protein>